<dbReference type="Gene3D" id="3.40.50.410">
    <property type="entry name" value="von Willebrand factor, type A domain"/>
    <property type="match status" value="1"/>
</dbReference>
<name>A0A1V4QDZ5_UNCW3</name>
<keyword evidence="1" id="KW-0472">Membrane</keyword>
<keyword evidence="1" id="KW-1133">Transmembrane helix</keyword>
<evidence type="ECO:0000313" key="3">
    <source>
        <dbReference type="Proteomes" id="UP000191663"/>
    </source>
</evidence>
<dbReference type="EMBL" id="MUKB01000104">
    <property type="protein sequence ID" value="OPX17589.1"/>
    <property type="molecule type" value="Genomic_DNA"/>
</dbReference>
<evidence type="ECO:0008006" key="4">
    <source>
        <dbReference type="Google" id="ProtNLM"/>
    </source>
</evidence>
<keyword evidence="1" id="KW-0812">Transmembrane</keyword>
<dbReference type="AlphaFoldDB" id="A0A1V4QDZ5"/>
<feature type="transmembrane region" description="Helical" evidence="1">
    <location>
        <begin position="25"/>
        <end position="44"/>
    </location>
</feature>
<sequence>MIVYSISIIAGIIILLLYRKSPLNILIRILALIFLVLLTTNFTLSVRRPAKERPPILLVDASRSMKPVFSEVLETINRLKSSYPLFFFAESLYNKPPDSAVYTNITKALNTAARMDPSALLLISDGNHNYGPSPHTIVNNFNIPVYTFGAGIETIKDLAIDDIIIPKFVYTDDTTKIEVVVQSAGYRNRKGVLELDLPSGKLTKSFPLSMVSAKNKIIFKTVFKKPGEKRVVVRIKPEAQELNYATFHSIPNFS</sequence>
<dbReference type="InterPro" id="IPR036465">
    <property type="entry name" value="vWFA_dom_sf"/>
</dbReference>
<evidence type="ECO:0000313" key="2">
    <source>
        <dbReference type="EMBL" id="OPX17589.1"/>
    </source>
</evidence>
<accession>A0A1V4QDZ5</accession>
<dbReference type="Proteomes" id="UP000191663">
    <property type="component" value="Unassembled WGS sequence"/>
</dbReference>
<proteinExistence type="predicted"/>
<protein>
    <recommendedName>
        <fullName evidence="4">VWFA domain-containing protein</fullName>
    </recommendedName>
</protein>
<dbReference type="PANTHER" id="PTHR37947">
    <property type="entry name" value="BLL2462 PROTEIN"/>
    <property type="match status" value="1"/>
</dbReference>
<gene>
    <name evidence="2" type="ORF">BXT86_05695</name>
</gene>
<comment type="caution">
    <text evidence="2">The sequence shown here is derived from an EMBL/GenBank/DDBJ whole genome shotgun (WGS) entry which is preliminary data.</text>
</comment>
<evidence type="ECO:0000256" key="1">
    <source>
        <dbReference type="SAM" id="Phobius"/>
    </source>
</evidence>
<dbReference type="SUPFAM" id="SSF53300">
    <property type="entry name" value="vWA-like"/>
    <property type="match status" value="1"/>
</dbReference>
<dbReference type="PANTHER" id="PTHR37947:SF1">
    <property type="entry name" value="BLL2462 PROTEIN"/>
    <property type="match status" value="1"/>
</dbReference>
<organism evidence="2 3">
    <name type="scientific">candidate division WOR-3 bacterium 4484_100</name>
    <dbReference type="NCBI Taxonomy" id="1936077"/>
    <lineage>
        <taxon>Bacteria</taxon>
        <taxon>Bacteria division WOR-3</taxon>
    </lineage>
</organism>
<reference evidence="3" key="1">
    <citation type="submission" date="2017-01" db="EMBL/GenBank/DDBJ databases">
        <title>Novel pathways for hydrocarbon cycling and metabolic interdependencies in hydrothermal sediment communities.</title>
        <authorList>
            <person name="Dombrowski N."/>
            <person name="Seitz K."/>
            <person name="Teske A."/>
            <person name="Baker B."/>
        </authorList>
    </citation>
    <scope>NUCLEOTIDE SEQUENCE [LARGE SCALE GENOMIC DNA]</scope>
</reference>